<evidence type="ECO:0000256" key="5">
    <source>
        <dbReference type="ARBA" id="ARBA00023136"/>
    </source>
</evidence>
<evidence type="ECO:0000256" key="1">
    <source>
        <dbReference type="ARBA" id="ARBA00004609"/>
    </source>
</evidence>
<feature type="non-terminal residue" evidence="8">
    <location>
        <position position="78"/>
    </location>
</feature>
<evidence type="ECO:0000256" key="3">
    <source>
        <dbReference type="ARBA" id="ARBA00022622"/>
    </source>
</evidence>
<keyword evidence="9" id="KW-1185">Reference proteome</keyword>
<dbReference type="SUPFAM" id="SSF57302">
    <property type="entry name" value="Snake toxin-like"/>
    <property type="match status" value="1"/>
</dbReference>
<gene>
    <name evidence="8" type="primary">Lypd3</name>
    <name evidence="8" type="ORF">FURFIG_R15527</name>
</gene>
<dbReference type="Proteomes" id="UP000529852">
    <property type="component" value="Unassembled WGS sequence"/>
</dbReference>
<keyword evidence="7" id="KW-0449">Lipoprotein</keyword>
<evidence type="ECO:0000313" key="9">
    <source>
        <dbReference type="Proteomes" id="UP000529852"/>
    </source>
</evidence>
<evidence type="ECO:0000256" key="2">
    <source>
        <dbReference type="ARBA" id="ARBA00022475"/>
    </source>
</evidence>
<evidence type="ECO:0000313" key="8">
    <source>
        <dbReference type="EMBL" id="NWR96034.1"/>
    </source>
</evidence>
<keyword evidence="3" id="KW-0336">GPI-anchor</keyword>
<dbReference type="GO" id="GO:0005886">
    <property type="term" value="C:plasma membrane"/>
    <property type="evidence" value="ECO:0007669"/>
    <property type="project" value="UniProtKB-SubCell"/>
</dbReference>
<dbReference type="AlphaFoldDB" id="A0A7K5BKM2"/>
<evidence type="ECO:0000256" key="4">
    <source>
        <dbReference type="ARBA" id="ARBA00022729"/>
    </source>
</evidence>
<dbReference type="GO" id="GO:0030154">
    <property type="term" value="P:cell differentiation"/>
    <property type="evidence" value="ECO:0007669"/>
    <property type="project" value="UniProtKB-ARBA"/>
</dbReference>
<feature type="non-terminal residue" evidence="8">
    <location>
        <position position="1"/>
    </location>
</feature>
<dbReference type="InterPro" id="IPR045860">
    <property type="entry name" value="Snake_toxin-like_sf"/>
</dbReference>
<organism evidence="8 9">
    <name type="scientific">Furnarius figulus</name>
    <dbReference type="NCBI Taxonomy" id="463165"/>
    <lineage>
        <taxon>Eukaryota</taxon>
        <taxon>Metazoa</taxon>
        <taxon>Chordata</taxon>
        <taxon>Craniata</taxon>
        <taxon>Vertebrata</taxon>
        <taxon>Euteleostomi</taxon>
        <taxon>Archelosauria</taxon>
        <taxon>Archosauria</taxon>
        <taxon>Dinosauria</taxon>
        <taxon>Saurischia</taxon>
        <taxon>Theropoda</taxon>
        <taxon>Coelurosauria</taxon>
        <taxon>Aves</taxon>
        <taxon>Neognathae</taxon>
        <taxon>Neoaves</taxon>
        <taxon>Telluraves</taxon>
        <taxon>Australaves</taxon>
        <taxon>Passeriformes</taxon>
        <taxon>Furnariidae</taxon>
        <taxon>Furnarius</taxon>
    </lineage>
</organism>
<accession>A0A7K5BKM2</accession>
<reference evidence="8 9" key="1">
    <citation type="submission" date="2019-09" db="EMBL/GenBank/DDBJ databases">
        <title>Bird 10,000 Genomes (B10K) Project - Family phase.</title>
        <authorList>
            <person name="Zhang G."/>
        </authorList>
    </citation>
    <scope>NUCLEOTIDE SEQUENCE [LARGE SCALE GENOMIC DNA]</scope>
    <source>
        <strain evidence="8">B10K-DU-003-06</strain>
    </source>
</reference>
<comment type="subcellular location">
    <subcellularLocation>
        <location evidence="1">Cell membrane</location>
        <topology evidence="1">Lipid-anchor</topology>
        <topology evidence="1">GPI-anchor</topology>
    </subcellularLocation>
</comment>
<dbReference type="PANTHER" id="PTHR10624">
    <property type="entry name" value="UROKINASE PLASMINOGEN ACTIVATOR SURFACE RECEPTOR-RELATED"/>
    <property type="match status" value="1"/>
</dbReference>
<evidence type="ECO:0000256" key="7">
    <source>
        <dbReference type="ARBA" id="ARBA00023288"/>
    </source>
</evidence>
<sequence>GNVTLWRELRGCVRDGSCSRQRRGDDAVSLSGSCCSGDLCNHHLANLTLFDPDLPRLELLPHAHPPTAAPKMADNGTA</sequence>
<comment type="caution">
    <text evidence="8">The sequence shown here is derived from an EMBL/GenBank/DDBJ whole genome shotgun (WGS) entry which is preliminary data.</text>
</comment>
<proteinExistence type="predicted"/>
<dbReference type="PANTHER" id="PTHR10624:SF8">
    <property type="entry name" value="LY6_PLAUR DOMAIN-CONTAINING PROTEIN 3"/>
    <property type="match status" value="1"/>
</dbReference>
<dbReference type="GO" id="GO:0098552">
    <property type="term" value="C:side of membrane"/>
    <property type="evidence" value="ECO:0007669"/>
    <property type="project" value="UniProtKB-KW"/>
</dbReference>
<dbReference type="EMBL" id="VYZD01005063">
    <property type="protein sequence ID" value="NWR96034.1"/>
    <property type="molecule type" value="Genomic_DNA"/>
</dbReference>
<evidence type="ECO:0000256" key="6">
    <source>
        <dbReference type="ARBA" id="ARBA00023180"/>
    </source>
</evidence>
<keyword evidence="2" id="KW-1003">Cell membrane</keyword>
<keyword evidence="5" id="KW-0472">Membrane</keyword>
<keyword evidence="6" id="KW-0325">Glycoprotein</keyword>
<keyword evidence="4" id="KW-0732">Signal</keyword>
<name>A0A7K5BKM2_9FURN</name>
<protein>
    <submittedName>
        <fullName evidence="8">LYPD3 protein</fullName>
    </submittedName>
</protein>